<evidence type="ECO:0000313" key="1">
    <source>
        <dbReference type="EMBL" id="EFO62251.1"/>
    </source>
</evidence>
<comment type="caution">
    <text evidence="1">The sequence shown here is derived from an EMBL/GenBank/DDBJ whole genome shotgun (WGS) entry which is preliminary data.</text>
</comment>
<organism evidence="1 2">
    <name type="scientific">Giardia intestinalis (strain P15)</name>
    <name type="common">Giardia lamblia</name>
    <dbReference type="NCBI Taxonomy" id="658858"/>
    <lineage>
        <taxon>Eukaryota</taxon>
        <taxon>Metamonada</taxon>
        <taxon>Diplomonadida</taxon>
        <taxon>Hexamitidae</taxon>
        <taxon>Giardiinae</taxon>
        <taxon>Giardia</taxon>
    </lineage>
</organism>
<dbReference type="Proteomes" id="UP000008974">
    <property type="component" value="Unassembled WGS sequence"/>
</dbReference>
<dbReference type="OMA" id="CIESPFC"/>
<dbReference type="AlphaFoldDB" id="E1F5K8"/>
<proteinExistence type="predicted"/>
<sequence>MNRIGQAPAPYFWGHVPRAYHQANLFVCIQQQHGSLHSNIDIELSGTEHDTTLSNVYCYRTIHEPHVKRSLPRYFLYCIESPFCLRTGSLPM</sequence>
<reference evidence="1 2" key="1">
    <citation type="journal article" date="2010" name="BMC Genomics">
        <title>Genome analysis and comparative genomics of a Giardia intestinalis assemblage E isolate.</title>
        <authorList>
            <person name="Jerlstrom-Hultqvist J."/>
            <person name="Franzen O."/>
            <person name="Ankarklev J."/>
            <person name="Xu F."/>
            <person name="Nohynkova E."/>
            <person name="Andersson J.O."/>
            <person name="Svard S.G."/>
            <person name="Andersson B."/>
        </authorList>
    </citation>
    <scope>NUCLEOTIDE SEQUENCE [LARGE SCALE GENOMIC DNA]</scope>
    <source>
        <strain evidence="1 2">P15</strain>
    </source>
</reference>
<evidence type="ECO:0000313" key="2">
    <source>
        <dbReference type="Proteomes" id="UP000008974"/>
    </source>
</evidence>
<protein>
    <submittedName>
        <fullName evidence="1">Uncharacterized protein</fullName>
    </submittedName>
</protein>
<dbReference type="VEuPathDB" id="GiardiaDB:GLP15_4441"/>
<name>E1F5K8_GIAIA</name>
<dbReference type="OrthoDB" id="10363502at2759"/>
<accession>E1F5K8</accession>
<dbReference type="EMBL" id="ACVC01000188">
    <property type="protein sequence ID" value="EFO62251.1"/>
    <property type="molecule type" value="Genomic_DNA"/>
</dbReference>
<gene>
    <name evidence="1" type="ORF">GLP15_4441</name>
</gene>